<evidence type="ECO:0000259" key="1">
    <source>
        <dbReference type="PROSITE" id="PS51819"/>
    </source>
</evidence>
<dbReference type="InterPro" id="IPR029068">
    <property type="entry name" value="Glyas_Bleomycin-R_OHBP_Dase"/>
</dbReference>
<dbReference type="Gene3D" id="3.30.720.120">
    <property type="match status" value="1"/>
</dbReference>
<keyword evidence="3" id="KW-1185">Reference proteome</keyword>
<dbReference type="KEGG" id="nsl:BOX37_13485"/>
<dbReference type="RefSeq" id="WP_071927973.1">
    <property type="nucleotide sequence ID" value="NZ_CP018082.1"/>
</dbReference>
<dbReference type="CDD" id="cd07246">
    <property type="entry name" value="VOC_like"/>
    <property type="match status" value="1"/>
</dbReference>
<dbReference type="InterPro" id="IPR037523">
    <property type="entry name" value="VOC_core"/>
</dbReference>
<dbReference type="PROSITE" id="PS51819">
    <property type="entry name" value="VOC"/>
    <property type="match status" value="1"/>
</dbReference>
<protein>
    <recommendedName>
        <fullName evidence="1">VOC domain-containing protein</fullName>
    </recommendedName>
</protein>
<organism evidence="2 3">
    <name type="scientific">Nocardia mangyaensis</name>
    <dbReference type="NCBI Taxonomy" id="2213200"/>
    <lineage>
        <taxon>Bacteria</taxon>
        <taxon>Bacillati</taxon>
        <taxon>Actinomycetota</taxon>
        <taxon>Actinomycetes</taxon>
        <taxon>Mycobacteriales</taxon>
        <taxon>Nocardiaceae</taxon>
        <taxon>Nocardia</taxon>
    </lineage>
</organism>
<dbReference type="PANTHER" id="PTHR34109:SF1">
    <property type="entry name" value="VOC DOMAIN-CONTAINING PROTEIN"/>
    <property type="match status" value="1"/>
</dbReference>
<accession>A0A1J0VS61</accession>
<dbReference type="Gene3D" id="3.30.720.110">
    <property type="match status" value="1"/>
</dbReference>
<evidence type="ECO:0000313" key="3">
    <source>
        <dbReference type="Proteomes" id="UP000183810"/>
    </source>
</evidence>
<dbReference type="SUPFAM" id="SSF54593">
    <property type="entry name" value="Glyoxalase/Bleomycin resistance protein/Dihydroxybiphenyl dioxygenase"/>
    <property type="match status" value="1"/>
</dbReference>
<reference evidence="2" key="1">
    <citation type="submission" date="2016-11" db="EMBL/GenBank/DDBJ databases">
        <authorList>
            <person name="Jaros S."/>
            <person name="Januszkiewicz K."/>
            <person name="Wedrychowicz H."/>
        </authorList>
    </citation>
    <scope>NUCLEOTIDE SEQUENCE [LARGE SCALE GENOMIC DNA]</scope>
    <source>
        <strain evidence="2">Y48</strain>
    </source>
</reference>
<feature type="domain" description="VOC" evidence="1">
    <location>
        <begin position="9"/>
        <end position="134"/>
    </location>
</feature>
<dbReference type="OrthoDB" id="9795306at2"/>
<gene>
    <name evidence="2" type="ORF">BOX37_13485</name>
</gene>
<proteinExistence type="predicted"/>
<name>A0A1J0VS61_9NOCA</name>
<evidence type="ECO:0000313" key="2">
    <source>
        <dbReference type="EMBL" id="APE34791.1"/>
    </source>
</evidence>
<dbReference type="InterPro" id="IPR004360">
    <property type="entry name" value="Glyas_Fos-R_dOase_dom"/>
</dbReference>
<sequence>MTTTNGDSEILCITPQLVVRDAVAAARWYCDALGAAERARIALPDGRVLVIELEFGQMPVCVVDEFPHLGITSPLTLGGTYCALHLATGELAVLWQRAVHAGAVVFRPIRNNQWGHYNGEILDPFGHRWALSQHVRDISPQEIARVAADALPLDA</sequence>
<dbReference type="EMBL" id="CP018082">
    <property type="protein sequence ID" value="APE34791.1"/>
    <property type="molecule type" value="Genomic_DNA"/>
</dbReference>
<dbReference type="PANTHER" id="PTHR34109">
    <property type="entry name" value="BNAUNNG04460D PROTEIN-RELATED"/>
    <property type="match status" value="1"/>
</dbReference>
<dbReference type="Proteomes" id="UP000183810">
    <property type="component" value="Chromosome"/>
</dbReference>
<dbReference type="AlphaFoldDB" id="A0A1J0VS61"/>
<dbReference type="Pfam" id="PF00903">
    <property type="entry name" value="Glyoxalase"/>
    <property type="match status" value="1"/>
</dbReference>